<sequence length="347" mass="37504">MGLSFQGVWCHPEIVGCRPSWLPDPRHLLPVSILRFSERPAWAMICRMTFAQSSPRLAQLLDHCRRFADANAGPDGSAPTPARGLTVVRALHPGDLMVAVQKPVIAMLLQGRKRVTTLGASFEYAPGEAMVVAADIPTVSRITGASIAAPYYALVLELDPAILHAMSPAVSVRSGEARPVRVEPIDAEVIDASLRLAGLLDRPAALSALGDGLLRELHYWLLMGVHGPAIAALGVPDSHAGRISRAVDILRREYARPIRVEELAEAAAMSEPAFHKHFRAITTLSPLQFQKQLRLIEARRLMLAEGAQIAQAAHAVGYASVTQFTREYGRLFNAPPGKDIRAANAVA</sequence>
<reference evidence="5 6" key="1">
    <citation type="submission" date="2019-06" db="EMBL/GenBank/DDBJ databases">
        <title>Genome of new Rhodobacteraceae sp. SM1903.</title>
        <authorList>
            <person name="Ren X."/>
        </authorList>
    </citation>
    <scope>NUCLEOTIDE SEQUENCE [LARGE SCALE GENOMIC DNA]</scope>
    <source>
        <strain evidence="5 6">SM1903</strain>
    </source>
</reference>
<keyword evidence="2" id="KW-0238">DNA-binding</keyword>
<dbReference type="SUPFAM" id="SSF46689">
    <property type="entry name" value="Homeodomain-like"/>
    <property type="match status" value="2"/>
</dbReference>
<dbReference type="Pfam" id="PF06719">
    <property type="entry name" value="AraC_N"/>
    <property type="match status" value="1"/>
</dbReference>
<evidence type="ECO:0000256" key="1">
    <source>
        <dbReference type="ARBA" id="ARBA00023015"/>
    </source>
</evidence>
<evidence type="ECO:0000256" key="3">
    <source>
        <dbReference type="ARBA" id="ARBA00023163"/>
    </source>
</evidence>
<dbReference type="InterPro" id="IPR018060">
    <property type="entry name" value="HTH_AraC"/>
</dbReference>
<dbReference type="Gene3D" id="1.10.10.60">
    <property type="entry name" value="Homeodomain-like"/>
    <property type="match status" value="1"/>
</dbReference>
<keyword evidence="3" id="KW-0804">Transcription</keyword>
<dbReference type="OrthoDB" id="9802263at2"/>
<keyword evidence="1" id="KW-0805">Transcription regulation</keyword>
<dbReference type="InterPro" id="IPR018062">
    <property type="entry name" value="HTH_AraC-typ_CS"/>
</dbReference>
<protein>
    <submittedName>
        <fullName evidence="5">AraC family transcriptional regulator</fullName>
    </submittedName>
</protein>
<evidence type="ECO:0000256" key="2">
    <source>
        <dbReference type="ARBA" id="ARBA00023125"/>
    </source>
</evidence>
<dbReference type="PANTHER" id="PTHR43436:SF1">
    <property type="entry name" value="TRANSCRIPTIONAL REGULATORY PROTEIN"/>
    <property type="match status" value="1"/>
</dbReference>
<dbReference type="Pfam" id="PF12833">
    <property type="entry name" value="HTH_18"/>
    <property type="match status" value="1"/>
</dbReference>
<evidence type="ECO:0000259" key="4">
    <source>
        <dbReference type="PROSITE" id="PS01124"/>
    </source>
</evidence>
<dbReference type="PANTHER" id="PTHR43436">
    <property type="entry name" value="ARAC-FAMILY TRANSCRIPTIONAL REGULATOR"/>
    <property type="match status" value="1"/>
</dbReference>
<dbReference type="EMBL" id="VFFF01000001">
    <property type="protein sequence ID" value="TNY33323.1"/>
    <property type="molecule type" value="Genomic_DNA"/>
</dbReference>
<gene>
    <name evidence="5" type="ORF">FHY64_08645</name>
</gene>
<dbReference type="SMART" id="SM00342">
    <property type="entry name" value="HTH_ARAC"/>
    <property type="match status" value="1"/>
</dbReference>
<dbReference type="InterPro" id="IPR009057">
    <property type="entry name" value="Homeodomain-like_sf"/>
</dbReference>
<dbReference type="PROSITE" id="PS01124">
    <property type="entry name" value="HTH_ARAC_FAMILY_2"/>
    <property type="match status" value="1"/>
</dbReference>
<dbReference type="GO" id="GO:0003700">
    <property type="term" value="F:DNA-binding transcription factor activity"/>
    <property type="evidence" value="ECO:0007669"/>
    <property type="project" value="InterPro"/>
</dbReference>
<dbReference type="Proteomes" id="UP000314011">
    <property type="component" value="Unassembled WGS sequence"/>
</dbReference>
<keyword evidence="6" id="KW-1185">Reference proteome</keyword>
<dbReference type="InterPro" id="IPR009594">
    <property type="entry name" value="Tscrpt_reg_HTH_AraC_N"/>
</dbReference>
<name>A0A5C5GF10_9RHOB</name>
<organism evidence="5 6">
    <name type="scientific">Pelagovum pacificum</name>
    <dbReference type="NCBI Taxonomy" id="2588711"/>
    <lineage>
        <taxon>Bacteria</taxon>
        <taxon>Pseudomonadati</taxon>
        <taxon>Pseudomonadota</taxon>
        <taxon>Alphaproteobacteria</taxon>
        <taxon>Rhodobacterales</taxon>
        <taxon>Paracoccaceae</taxon>
        <taxon>Pelagovum</taxon>
    </lineage>
</organism>
<dbReference type="PROSITE" id="PS00041">
    <property type="entry name" value="HTH_ARAC_FAMILY_1"/>
    <property type="match status" value="1"/>
</dbReference>
<evidence type="ECO:0000313" key="6">
    <source>
        <dbReference type="Proteomes" id="UP000314011"/>
    </source>
</evidence>
<evidence type="ECO:0000313" key="5">
    <source>
        <dbReference type="EMBL" id="TNY33323.1"/>
    </source>
</evidence>
<dbReference type="GO" id="GO:0043565">
    <property type="term" value="F:sequence-specific DNA binding"/>
    <property type="evidence" value="ECO:0007669"/>
    <property type="project" value="InterPro"/>
</dbReference>
<feature type="domain" description="HTH araC/xylS-type" evidence="4">
    <location>
        <begin position="244"/>
        <end position="342"/>
    </location>
</feature>
<proteinExistence type="predicted"/>
<accession>A0A5C5GF10</accession>
<comment type="caution">
    <text evidence="5">The sequence shown here is derived from an EMBL/GenBank/DDBJ whole genome shotgun (WGS) entry which is preliminary data.</text>
</comment>
<dbReference type="AlphaFoldDB" id="A0A5C5GF10"/>